<dbReference type="Proteomes" id="UP000625711">
    <property type="component" value="Unassembled WGS sequence"/>
</dbReference>
<feature type="chain" id="PRO_5032452213" evidence="1">
    <location>
        <begin position="20"/>
        <end position="129"/>
    </location>
</feature>
<feature type="signal peptide" evidence="1">
    <location>
        <begin position="1"/>
        <end position="19"/>
    </location>
</feature>
<sequence length="129" mass="14735">MQKAFFAFLLVVCLGVFNCSPVDHGENHVAKRSLYTEKNLGLGMEKISKRSVKDEEMDTGESGVYFLPNFARRSKRSADEDMETGESGVYFLPSFSRRRSRRSIDDLETGESGVYFIPSFARRQRIKGY</sequence>
<protein>
    <submittedName>
        <fullName evidence="2">Uncharacterized protein</fullName>
    </submittedName>
</protein>
<evidence type="ECO:0000256" key="1">
    <source>
        <dbReference type="SAM" id="SignalP"/>
    </source>
</evidence>
<keyword evidence="1" id="KW-0732">Signal</keyword>
<dbReference type="AlphaFoldDB" id="A0A834I1N7"/>
<reference evidence="2" key="1">
    <citation type="submission" date="2020-08" db="EMBL/GenBank/DDBJ databases">
        <title>Genome sequencing and assembly of the red palm weevil Rhynchophorus ferrugineus.</title>
        <authorList>
            <person name="Dias G.B."/>
            <person name="Bergman C.M."/>
            <person name="Manee M."/>
        </authorList>
    </citation>
    <scope>NUCLEOTIDE SEQUENCE</scope>
    <source>
        <strain evidence="2">AA-2017</strain>
        <tissue evidence="2">Whole larva</tissue>
    </source>
</reference>
<gene>
    <name evidence="2" type="ORF">GWI33_017618</name>
</gene>
<keyword evidence="3" id="KW-1185">Reference proteome</keyword>
<evidence type="ECO:0000313" key="3">
    <source>
        <dbReference type="Proteomes" id="UP000625711"/>
    </source>
</evidence>
<accession>A0A834I1N7</accession>
<proteinExistence type="predicted"/>
<evidence type="ECO:0000313" key="2">
    <source>
        <dbReference type="EMBL" id="KAF7269365.1"/>
    </source>
</evidence>
<comment type="caution">
    <text evidence="2">The sequence shown here is derived from an EMBL/GenBank/DDBJ whole genome shotgun (WGS) entry which is preliminary data.</text>
</comment>
<name>A0A834I1N7_RHYFE</name>
<dbReference type="OrthoDB" id="6764801at2759"/>
<dbReference type="EMBL" id="JAACXV010014237">
    <property type="protein sequence ID" value="KAF7269365.1"/>
    <property type="molecule type" value="Genomic_DNA"/>
</dbReference>
<organism evidence="2 3">
    <name type="scientific">Rhynchophorus ferrugineus</name>
    <name type="common">Red palm weevil</name>
    <name type="synonym">Curculio ferrugineus</name>
    <dbReference type="NCBI Taxonomy" id="354439"/>
    <lineage>
        <taxon>Eukaryota</taxon>
        <taxon>Metazoa</taxon>
        <taxon>Ecdysozoa</taxon>
        <taxon>Arthropoda</taxon>
        <taxon>Hexapoda</taxon>
        <taxon>Insecta</taxon>
        <taxon>Pterygota</taxon>
        <taxon>Neoptera</taxon>
        <taxon>Endopterygota</taxon>
        <taxon>Coleoptera</taxon>
        <taxon>Polyphaga</taxon>
        <taxon>Cucujiformia</taxon>
        <taxon>Curculionidae</taxon>
        <taxon>Dryophthorinae</taxon>
        <taxon>Rhynchophorus</taxon>
    </lineage>
</organism>